<protein>
    <submittedName>
        <fullName evidence="1">Uncharacterized protein</fullName>
    </submittedName>
</protein>
<reference evidence="1 2" key="1">
    <citation type="submission" date="2023-10" db="EMBL/GenBank/DDBJ databases">
        <title>Novel methanotroph of the genus Methylocapsa from a subarctic wetland.</title>
        <authorList>
            <person name="Belova S.E."/>
            <person name="Oshkin I.Y."/>
            <person name="Miroshnikov K."/>
            <person name="Dedysh S.N."/>
        </authorList>
    </citation>
    <scope>NUCLEOTIDE SEQUENCE [LARGE SCALE GENOMIC DNA]</scope>
    <source>
        <strain evidence="1 2">RX1</strain>
    </source>
</reference>
<sequence>MAWREIRQTLARLDAFLSDGVYDHGLHLAGLDQRDEQASVEPVIARRSWRRGRLFSTPHAWRFIFHIH</sequence>
<organism evidence="1 2">
    <name type="scientific">Methylocapsa polymorpha</name>
    <dbReference type="NCBI Taxonomy" id="3080828"/>
    <lineage>
        <taxon>Bacteria</taxon>
        <taxon>Pseudomonadati</taxon>
        <taxon>Pseudomonadota</taxon>
        <taxon>Alphaproteobacteria</taxon>
        <taxon>Hyphomicrobiales</taxon>
        <taxon>Beijerinckiaceae</taxon>
        <taxon>Methylocapsa</taxon>
    </lineage>
</organism>
<proteinExistence type="predicted"/>
<gene>
    <name evidence="1" type="ORF">RZS28_14775</name>
</gene>
<dbReference type="Proteomes" id="UP001626536">
    <property type="component" value="Chromosome"/>
</dbReference>
<keyword evidence="2" id="KW-1185">Reference proteome</keyword>
<evidence type="ECO:0000313" key="2">
    <source>
        <dbReference type="Proteomes" id="UP001626536"/>
    </source>
</evidence>
<dbReference type="RefSeq" id="WP_407338497.1">
    <property type="nucleotide sequence ID" value="NZ_CP136862.1"/>
</dbReference>
<name>A0ABZ0HT35_9HYPH</name>
<evidence type="ECO:0000313" key="1">
    <source>
        <dbReference type="EMBL" id="WOJ89056.1"/>
    </source>
</evidence>
<accession>A0ABZ0HT35</accession>
<dbReference type="EMBL" id="CP136862">
    <property type="protein sequence ID" value="WOJ89056.1"/>
    <property type="molecule type" value="Genomic_DNA"/>
</dbReference>